<proteinExistence type="inferred from homology"/>
<reference evidence="12 13" key="1">
    <citation type="submission" date="2020-04" db="EMBL/GenBank/DDBJ databases">
        <authorList>
            <consortium name="Desulfovibrio sp. FSS-1 genome sequencing consortium"/>
            <person name="Shimoshige H."/>
            <person name="Kobayashi H."/>
            <person name="Maekawa T."/>
        </authorList>
    </citation>
    <scope>NUCLEOTIDE SEQUENCE [LARGE SCALE GENOMIC DNA]</scope>
    <source>
        <strain evidence="12 13">SIID29052-01</strain>
    </source>
</reference>
<sequence>MARNKLFFTLLAAVGLCMFLAACGQQTEGPVAPVYKTGLKSDETSNKAFEKQFPAQWLTYQRNNLDNLQQMTDYGGPVPWNKNDNVNPPPKGNPKAAQPYLKNLWLGYPFSFEYKKARGHTYAIQDILDTDRLNRYSDKAGLPATCWNCKTTKMSTWHREYGDKVWSMEFHDFRTKQDEKDNSIGCSYCHDPADMKLRIDSVPLKEALQKVGFDLAKASRNDMRSLVCAQCHVEYYFQAPKYGPAAKPVFPWTNGATPDKPFGGVDPESIYQYYKDHGVVEMKTMEGWFADWVHPVSKTPMLKAQHPEFEHFINGPHGAAGVACADCHMAYTRSVDPDKKKTSNHQWTSPLLNIEGTCKQCHQDKTPEYLKERVLFTQRKVYDQLLKAQDLSVRAHEAVRLADAWKGEKNPDYDALMLQARENVRHGQWMWDYVSAENSVGFHNPVKTMDTLARSQEYSAGAALLAMQATNYGIGKNLEGDIRKLVPPILEWSREMQMDPENLKKYVWTTYLTPLPKSGKVWDGNKKLTQ</sequence>
<dbReference type="Proteomes" id="UP000494245">
    <property type="component" value="Unassembled WGS sequence"/>
</dbReference>
<organism evidence="12 13">
    <name type="scientific">Fundidesulfovibrio magnetotacticus</name>
    <dbReference type="NCBI Taxonomy" id="2730080"/>
    <lineage>
        <taxon>Bacteria</taxon>
        <taxon>Pseudomonadati</taxon>
        <taxon>Thermodesulfobacteriota</taxon>
        <taxon>Desulfovibrionia</taxon>
        <taxon>Desulfovibrionales</taxon>
        <taxon>Desulfovibrionaceae</taxon>
        <taxon>Fundidesulfovibrio</taxon>
    </lineage>
</organism>
<evidence type="ECO:0000256" key="4">
    <source>
        <dbReference type="ARBA" id="ARBA00022617"/>
    </source>
</evidence>
<comment type="similarity">
    <text evidence="2">Belongs to the cytochrome c-552 family.</text>
</comment>
<dbReference type="InterPro" id="IPR003321">
    <property type="entry name" value="Cyt_c552"/>
</dbReference>
<dbReference type="InterPro" id="IPR036280">
    <property type="entry name" value="Multihaem_cyt_sf"/>
</dbReference>
<evidence type="ECO:0000256" key="11">
    <source>
        <dbReference type="SAM" id="SignalP"/>
    </source>
</evidence>
<dbReference type="PANTHER" id="PTHR30633:SF0">
    <property type="entry name" value="CYTOCHROME C-552"/>
    <property type="match status" value="1"/>
</dbReference>
<evidence type="ECO:0000256" key="5">
    <source>
        <dbReference type="ARBA" id="ARBA00022723"/>
    </source>
</evidence>
<evidence type="ECO:0000256" key="10">
    <source>
        <dbReference type="ARBA" id="ARBA00049131"/>
    </source>
</evidence>
<evidence type="ECO:0000256" key="7">
    <source>
        <dbReference type="ARBA" id="ARBA00022837"/>
    </source>
</evidence>
<dbReference type="GO" id="GO:0020037">
    <property type="term" value="F:heme binding"/>
    <property type="evidence" value="ECO:0007669"/>
    <property type="project" value="TreeGrafter"/>
</dbReference>
<name>A0A6V8LT84_9BACT</name>
<evidence type="ECO:0000256" key="6">
    <source>
        <dbReference type="ARBA" id="ARBA00022729"/>
    </source>
</evidence>
<dbReference type="EMBL" id="BLTE01000005">
    <property type="protein sequence ID" value="GFK93528.1"/>
    <property type="molecule type" value="Genomic_DNA"/>
</dbReference>
<dbReference type="RefSeq" id="WP_173082644.1">
    <property type="nucleotide sequence ID" value="NZ_BLTE01000005.1"/>
</dbReference>
<evidence type="ECO:0000256" key="9">
    <source>
        <dbReference type="ARBA" id="ARBA00023004"/>
    </source>
</evidence>
<evidence type="ECO:0000313" key="13">
    <source>
        <dbReference type="Proteomes" id="UP000494245"/>
    </source>
</evidence>
<keyword evidence="8 12" id="KW-0560">Oxidoreductase</keyword>
<dbReference type="AlphaFoldDB" id="A0A6V8LT84"/>
<comment type="caution">
    <text evidence="12">The sequence shown here is derived from an EMBL/GenBank/DDBJ whole genome shotgun (WGS) entry which is preliminary data.</text>
</comment>
<dbReference type="Pfam" id="PF02335">
    <property type="entry name" value="Cytochrom_C552"/>
    <property type="match status" value="1"/>
</dbReference>
<keyword evidence="5" id="KW-0479">Metal-binding</keyword>
<keyword evidence="4" id="KW-0349">Heme</keyword>
<evidence type="ECO:0000256" key="8">
    <source>
        <dbReference type="ARBA" id="ARBA00023002"/>
    </source>
</evidence>
<keyword evidence="7" id="KW-0106">Calcium</keyword>
<dbReference type="Gene3D" id="1.10.1130.10">
    <property type="entry name" value="Flavocytochrome C3, Chain A"/>
    <property type="match status" value="1"/>
</dbReference>
<dbReference type="PIRSF" id="PIRSF000243">
    <property type="entry name" value="Cyt_c552"/>
    <property type="match status" value="1"/>
</dbReference>
<evidence type="ECO:0000256" key="1">
    <source>
        <dbReference type="ARBA" id="ARBA00004196"/>
    </source>
</evidence>
<dbReference type="GO" id="GO:0019645">
    <property type="term" value="P:anaerobic electron transport chain"/>
    <property type="evidence" value="ECO:0007669"/>
    <property type="project" value="TreeGrafter"/>
</dbReference>
<dbReference type="GO" id="GO:0046872">
    <property type="term" value="F:metal ion binding"/>
    <property type="evidence" value="ECO:0007669"/>
    <property type="project" value="UniProtKB-KW"/>
</dbReference>
<dbReference type="CDD" id="cd00548">
    <property type="entry name" value="NrfA-like"/>
    <property type="match status" value="1"/>
</dbReference>
<feature type="chain" id="PRO_5028861734" description="nitrite reductase (cytochrome; ammonia-forming)" evidence="11">
    <location>
        <begin position="25"/>
        <end position="530"/>
    </location>
</feature>
<dbReference type="PANTHER" id="PTHR30633">
    <property type="entry name" value="CYTOCHROME C-552 RESPIRATORY NITRITE REDUCTASE"/>
    <property type="match status" value="1"/>
</dbReference>
<accession>A0A6V8LT84</accession>
<dbReference type="EC" id="1.7.2.2" evidence="3"/>
<feature type="signal peptide" evidence="11">
    <location>
        <begin position="1"/>
        <end position="24"/>
    </location>
</feature>
<keyword evidence="9" id="KW-0408">Iron</keyword>
<evidence type="ECO:0000256" key="3">
    <source>
        <dbReference type="ARBA" id="ARBA00011887"/>
    </source>
</evidence>
<comment type="catalytic activity">
    <reaction evidence="10">
        <text>6 Fe(III)-[cytochrome c] + NH4(+) + 2 H2O = 6 Fe(II)-[cytochrome c] + nitrite + 8 H(+)</text>
        <dbReference type="Rhea" id="RHEA:13089"/>
        <dbReference type="Rhea" id="RHEA-COMP:10350"/>
        <dbReference type="Rhea" id="RHEA-COMP:14399"/>
        <dbReference type="ChEBI" id="CHEBI:15377"/>
        <dbReference type="ChEBI" id="CHEBI:15378"/>
        <dbReference type="ChEBI" id="CHEBI:16301"/>
        <dbReference type="ChEBI" id="CHEBI:28938"/>
        <dbReference type="ChEBI" id="CHEBI:29033"/>
        <dbReference type="ChEBI" id="CHEBI:29034"/>
        <dbReference type="EC" id="1.7.2.2"/>
    </reaction>
</comment>
<keyword evidence="13" id="KW-1185">Reference proteome</keyword>
<comment type="subcellular location">
    <subcellularLocation>
        <location evidence="1">Cell envelope</location>
    </subcellularLocation>
</comment>
<dbReference type="PROSITE" id="PS51257">
    <property type="entry name" value="PROKAR_LIPOPROTEIN"/>
    <property type="match status" value="1"/>
</dbReference>
<gene>
    <name evidence="12" type="primary">nrfA</name>
    <name evidence="12" type="ORF">NNJEOMEG_01362</name>
</gene>
<dbReference type="Gene3D" id="1.20.140.10">
    <property type="entry name" value="Butyryl-CoA Dehydrogenase, subunit A, domain 3"/>
    <property type="match status" value="1"/>
</dbReference>
<dbReference type="GO" id="GO:0042279">
    <property type="term" value="F:nitrite reductase (cytochrome, ammonia-forming) activity"/>
    <property type="evidence" value="ECO:0007669"/>
    <property type="project" value="UniProtKB-EC"/>
</dbReference>
<keyword evidence="6 11" id="KW-0732">Signal</keyword>
<dbReference type="SUPFAM" id="SSF48695">
    <property type="entry name" value="Multiheme cytochromes"/>
    <property type="match status" value="1"/>
</dbReference>
<protein>
    <recommendedName>
        <fullName evidence="3">nitrite reductase (cytochrome; ammonia-forming)</fullName>
        <ecNumber evidence="3">1.7.2.2</ecNumber>
    </recommendedName>
</protein>
<reference evidence="12 13" key="2">
    <citation type="submission" date="2020-05" db="EMBL/GenBank/DDBJ databases">
        <title>Draft genome sequence of Desulfovibrio sp. strainFSS-1.</title>
        <authorList>
            <person name="Shimoshige H."/>
            <person name="Kobayashi H."/>
            <person name="Maekawa T."/>
        </authorList>
    </citation>
    <scope>NUCLEOTIDE SEQUENCE [LARGE SCALE GENOMIC DNA]</scope>
    <source>
        <strain evidence="12 13">SIID29052-01</strain>
    </source>
</reference>
<dbReference type="GO" id="GO:0030288">
    <property type="term" value="C:outer membrane-bounded periplasmic space"/>
    <property type="evidence" value="ECO:0007669"/>
    <property type="project" value="TreeGrafter"/>
</dbReference>
<evidence type="ECO:0000313" key="12">
    <source>
        <dbReference type="EMBL" id="GFK93528.1"/>
    </source>
</evidence>
<evidence type="ECO:0000256" key="2">
    <source>
        <dbReference type="ARBA" id="ARBA00009288"/>
    </source>
</evidence>